<gene>
    <name evidence="2" type="ORF">P153DRAFT_432318</name>
</gene>
<dbReference type="AlphaFoldDB" id="A0A6A6A9J8"/>
<proteinExistence type="predicted"/>
<feature type="signal peptide" evidence="1">
    <location>
        <begin position="1"/>
        <end position="20"/>
    </location>
</feature>
<dbReference type="Proteomes" id="UP000799771">
    <property type="component" value="Unassembled WGS sequence"/>
</dbReference>
<dbReference type="GeneID" id="54413394"/>
<keyword evidence="1" id="KW-0732">Signal</keyword>
<evidence type="ECO:0000313" key="2">
    <source>
        <dbReference type="EMBL" id="KAF2127873.1"/>
    </source>
</evidence>
<dbReference type="PANTHER" id="PTHR39603">
    <property type="entry name" value="CYANOVIRIN-N DOMAIN-CONTAINING PROTEIN"/>
    <property type="match status" value="1"/>
</dbReference>
<protein>
    <recommendedName>
        <fullName evidence="4">Cyanovirin-N domain-containing protein</fullName>
    </recommendedName>
</protein>
<evidence type="ECO:0000256" key="1">
    <source>
        <dbReference type="SAM" id="SignalP"/>
    </source>
</evidence>
<dbReference type="RefSeq" id="XP_033522262.1">
    <property type="nucleotide sequence ID" value="XM_033672962.1"/>
</dbReference>
<feature type="chain" id="PRO_5025508923" description="Cyanovirin-N domain-containing protein" evidence="1">
    <location>
        <begin position="21"/>
        <end position="126"/>
    </location>
</feature>
<keyword evidence="3" id="KW-1185">Reference proteome</keyword>
<reference evidence="2" key="1">
    <citation type="journal article" date="2020" name="Stud. Mycol.">
        <title>101 Dothideomycetes genomes: a test case for predicting lifestyles and emergence of pathogens.</title>
        <authorList>
            <person name="Haridas S."/>
            <person name="Albert R."/>
            <person name="Binder M."/>
            <person name="Bloem J."/>
            <person name="Labutti K."/>
            <person name="Salamov A."/>
            <person name="Andreopoulos B."/>
            <person name="Baker S."/>
            <person name="Barry K."/>
            <person name="Bills G."/>
            <person name="Bluhm B."/>
            <person name="Cannon C."/>
            <person name="Castanera R."/>
            <person name="Culley D."/>
            <person name="Daum C."/>
            <person name="Ezra D."/>
            <person name="Gonzalez J."/>
            <person name="Henrissat B."/>
            <person name="Kuo A."/>
            <person name="Liang C."/>
            <person name="Lipzen A."/>
            <person name="Lutzoni F."/>
            <person name="Magnuson J."/>
            <person name="Mondo S."/>
            <person name="Nolan M."/>
            <person name="Ohm R."/>
            <person name="Pangilinan J."/>
            <person name="Park H.-J."/>
            <person name="Ramirez L."/>
            <person name="Alfaro M."/>
            <person name="Sun H."/>
            <person name="Tritt A."/>
            <person name="Yoshinaga Y."/>
            <person name="Zwiers L.-H."/>
            <person name="Turgeon B."/>
            <person name="Goodwin S."/>
            <person name="Spatafora J."/>
            <person name="Crous P."/>
            <person name="Grigoriev I."/>
        </authorList>
    </citation>
    <scope>NUCLEOTIDE SEQUENCE</scope>
    <source>
        <strain evidence="2">CBS 119687</strain>
    </source>
</reference>
<sequence length="126" mass="13381">MVQFTASLLTLLATVSLTAAKPDCNAGGYLSFHVEEAARCINELAALDSICKTDQAGRVLRKCGSTQIWSHTSNRFGASTPCKNVAVSAGLIMDACTVKDNRGTWIHGAAYVQGNGDFWIRIEGSG</sequence>
<dbReference type="OrthoDB" id="2112446at2759"/>
<dbReference type="EMBL" id="ML977509">
    <property type="protein sequence ID" value="KAF2127873.1"/>
    <property type="molecule type" value="Genomic_DNA"/>
</dbReference>
<organism evidence="2 3">
    <name type="scientific">Dothidotthia symphoricarpi CBS 119687</name>
    <dbReference type="NCBI Taxonomy" id="1392245"/>
    <lineage>
        <taxon>Eukaryota</taxon>
        <taxon>Fungi</taxon>
        <taxon>Dikarya</taxon>
        <taxon>Ascomycota</taxon>
        <taxon>Pezizomycotina</taxon>
        <taxon>Dothideomycetes</taxon>
        <taxon>Pleosporomycetidae</taxon>
        <taxon>Pleosporales</taxon>
        <taxon>Dothidotthiaceae</taxon>
        <taxon>Dothidotthia</taxon>
    </lineage>
</organism>
<accession>A0A6A6A9J8</accession>
<name>A0A6A6A9J8_9PLEO</name>
<evidence type="ECO:0000313" key="3">
    <source>
        <dbReference type="Proteomes" id="UP000799771"/>
    </source>
</evidence>
<dbReference type="PANTHER" id="PTHR39603:SF1">
    <property type="entry name" value="CYANOVIRIN-N DOMAIN-CONTAINING PROTEIN"/>
    <property type="match status" value="1"/>
</dbReference>
<evidence type="ECO:0008006" key="4">
    <source>
        <dbReference type="Google" id="ProtNLM"/>
    </source>
</evidence>